<dbReference type="Proteomes" id="UP000433883">
    <property type="component" value="Unassembled WGS sequence"/>
</dbReference>
<proteinExistence type="predicted"/>
<protein>
    <recommendedName>
        <fullName evidence="4">BTB domain-containing protein</fullName>
    </recommendedName>
</protein>
<dbReference type="EMBL" id="WNWQ01000148">
    <property type="protein sequence ID" value="KAE9976694.1"/>
    <property type="molecule type" value="Genomic_DNA"/>
</dbReference>
<accession>A0A8H3UU84</accession>
<evidence type="ECO:0000313" key="3">
    <source>
        <dbReference type="Proteomes" id="UP000433883"/>
    </source>
</evidence>
<reference evidence="2 3" key="1">
    <citation type="submission" date="2019-11" db="EMBL/GenBank/DDBJ databases">
        <title>Venturia inaequalis Genome Resource.</title>
        <authorList>
            <person name="Lichtner F.J."/>
        </authorList>
    </citation>
    <scope>NUCLEOTIDE SEQUENCE [LARGE SCALE GENOMIC DNA]</scope>
    <source>
        <strain evidence="2">Bline_iso_100314</strain>
    </source>
</reference>
<comment type="caution">
    <text evidence="2">The sequence shown here is derived from an EMBL/GenBank/DDBJ whole genome shotgun (WGS) entry which is preliminary data.</text>
</comment>
<name>A0A8H3UU84_VENIN</name>
<evidence type="ECO:0008006" key="4">
    <source>
        <dbReference type="Google" id="ProtNLM"/>
    </source>
</evidence>
<feature type="region of interest" description="Disordered" evidence="1">
    <location>
        <begin position="382"/>
        <end position="406"/>
    </location>
</feature>
<gene>
    <name evidence="2" type="ORF">BLS_001901</name>
</gene>
<organism evidence="2 3">
    <name type="scientific">Venturia inaequalis</name>
    <name type="common">Apple scab fungus</name>
    <dbReference type="NCBI Taxonomy" id="5025"/>
    <lineage>
        <taxon>Eukaryota</taxon>
        <taxon>Fungi</taxon>
        <taxon>Dikarya</taxon>
        <taxon>Ascomycota</taxon>
        <taxon>Pezizomycotina</taxon>
        <taxon>Dothideomycetes</taxon>
        <taxon>Pleosporomycetidae</taxon>
        <taxon>Venturiales</taxon>
        <taxon>Venturiaceae</taxon>
        <taxon>Venturia</taxon>
    </lineage>
</organism>
<evidence type="ECO:0000313" key="2">
    <source>
        <dbReference type="EMBL" id="KAE9976694.1"/>
    </source>
</evidence>
<sequence length="425" mass="47794">MAWEPATQPAPFHFRAVQPAQPVQQSPTSNLDFLDYDSGNKADLTVFVPGTEGSFTFRNLDHDAIAQSCPLLGHSFEDRGRGLHHSMEATSVELIARFLRFLHTGDYITFDKLGREEPCSLLLHAELCRLADLFDINTLKVQAHYNVVRTTEIACSSPRAPEDLVPAIRFIYEQLSDGYEKIIDTVLHYCISCFLQHGLGHDVEFTLLAYEVRQFHADLCRTNFKRGFEDEGASDVIQLRTKEVCQSEQLRIEQTALGDFLYFMHSETPTATPRFGPTPGSPEPSYTMVIRPRHPTGRAKIDERDVCSDSEVEGFSLVDSSNHPLHIPYRPALAKKPPVKEPVDVPFEEWTEFQDVDEWQNVDAYPKPGMYRQLDLADSSATTKPMAASSAATRMQATTEEEDSLGYDSEWSVIENPVAKAVSFA</sequence>
<dbReference type="AlphaFoldDB" id="A0A8H3UU84"/>
<evidence type="ECO:0000256" key="1">
    <source>
        <dbReference type="SAM" id="MobiDB-lite"/>
    </source>
</evidence>